<protein>
    <submittedName>
        <fullName evidence="1">Galactose-binding domain-like</fullName>
    </submittedName>
</protein>
<accession>A0A7T6XUL4</accession>
<gene>
    <name evidence="1" type="ORF">Pdw03_5078</name>
</gene>
<reference evidence="1 2" key="1">
    <citation type="submission" date="2020-08" db="EMBL/GenBank/DDBJ databases">
        <title>The completed genome sequence of the pathogenic ascomycete fungus Penicillium digitatum.</title>
        <authorList>
            <person name="Wang M."/>
        </authorList>
    </citation>
    <scope>NUCLEOTIDE SEQUENCE [LARGE SCALE GENOMIC DNA]</scope>
    <source>
        <strain evidence="1 2">PdW03</strain>
    </source>
</reference>
<dbReference type="GeneID" id="90952691"/>
<evidence type="ECO:0000313" key="2">
    <source>
        <dbReference type="Proteomes" id="UP000595662"/>
    </source>
</evidence>
<name>A0A7T6XUL4_PENDI</name>
<organism evidence="1 2">
    <name type="scientific">Penicillium digitatum</name>
    <name type="common">Green mold</name>
    <dbReference type="NCBI Taxonomy" id="36651"/>
    <lineage>
        <taxon>Eukaryota</taxon>
        <taxon>Fungi</taxon>
        <taxon>Dikarya</taxon>
        <taxon>Ascomycota</taxon>
        <taxon>Pezizomycotina</taxon>
        <taxon>Eurotiomycetes</taxon>
        <taxon>Eurotiomycetidae</taxon>
        <taxon>Eurotiales</taxon>
        <taxon>Aspergillaceae</taxon>
        <taxon>Penicillium</taxon>
    </lineage>
</organism>
<sequence>MLYKYLSLPFLASYGTAVTISVARSGGNATSGLQYGAMEEEINHCAEGGIYAELIRNRAFCDSTPAERPFAHPEAYYT</sequence>
<proteinExistence type="predicted"/>
<evidence type="ECO:0000313" key="1">
    <source>
        <dbReference type="EMBL" id="QQK47443.1"/>
    </source>
</evidence>
<dbReference type="AlphaFoldDB" id="A0A7T6XUL4"/>
<dbReference type="Proteomes" id="UP000595662">
    <property type="component" value="Chromosome 6"/>
</dbReference>
<dbReference type="EMBL" id="CP060779">
    <property type="protein sequence ID" value="QQK47443.1"/>
    <property type="molecule type" value="Genomic_DNA"/>
</dbReference>
<dbReference type="RefSeq" id="XP_065957880.1">
    <property type="nucleotide sequence ID" value="XM_066100940.1"/>
</dbReference>